<dbReference type="CDD" id="cd01650">
    <property type="entry name" value="RT_nLTR_like"/>
    <property type="match status" value="1"/>
</dbReference>
<dbReference type="SUPFAM" id="SSF54001">
    <property type="entry name" value="Cysteine proteinases"/>
    <property type="match status" value="1"/>
</dbReference>
<dbReference type="Pfam" id="PF00078">
    <property type="entry name" value="RVT_1"/>
    <property type="match status" value="1"/>
</dbReference>
<dbReference type="Gene3D" id="3.60.10.10">
    <property type="entry name" value="Endonuclease/exonuclease/phosphatase"/>
    <property type="match status" value="1"/>
</dbReference>
<feature type="region of interest" description="Disordered" evidence="1">
    <location>
        <begin position="212"/>
        <end position="234"/>
    </location>
</feature>
<dbReference type="SUPFAM" id="SSF56672">
    <property type="entry name" value="DNA/RNA polymerases"/>
    <property type="match status" value="1"/>
</dbReference>
<evidence type="ECO:0000256" key="1">
    <source>
        <dbReference type="SAM" id="MobiDB-lite"/>
    </source>
</evidence>
<feature type="region of interest" description="Disordered" evidence="1">
    <location>
        <begin position="1226"/>
        <end position="1249"/>
    </location>
</feature>
<dbReference type="InterPro" id="IPR043502">
    <property type="entry name" value="DNA/RNA_pol_sf"/>
</dbReference>
<dbReference type="SUPFAM" id="SSF56219">
    <property type="entry name" value="DNase I-like"/>
    <property type="match status" value="1"/>
</dbReference>
<reference evidence="3" key="1">
    <citation type="submission" date="2022-10" db="EMBL/GenBank/DDBJ databases">
        <authorList>
            <person name="Chen Y."/>
            <person name="Dougan E. K."/>
            <person name="Chan C."/>
            <person name="Rhodes N."/>
            <person name="Thang M."/>
        </authorList>
    </citation>
    <scope>NUCLEOTIDE SEQUENCE</scope>
</reference>
<dbReference type="Gene3D" id="3.90.70.10">
    <property type="entry name" value="Cysteine proteinases"/>
    <property type="match status" value="1"/>
</dbReference>
<sequence>MPPKKGEKETLPDGVPANWSAWRLSRDEQDRRESSSIDENIEKDVAEFAKKLVDDGAKEDEAETQVKVNDYKAKLTKDAKQNKAKLSNANKQNSDSAVAVTPSASASSAAKPAAASTTVHSSKLGYFEQVQEDVRLVLKHLGKDFATFPALSIAKKNSKDEGGTMWTQPSVGQTHLEDYFQNIHVHEGEGCHISADVAGADLFSANLLRQLAKSGHPPPEDLGPKQRDPSKRCTTVQKRSFKRACRRMLTHGYAWYRGRLMTPQDFPQALQTTMQRTPETRPSSTNHLQDDRNRLRVLQWNPGGITQGVFQEFKYWLQNQPIDIAILCETKWSFSACWSDDRWSYVHSTTDEPRSGGVLVMIARKWAHPNQIGYHEELPGRILHVRVHFGKRSTDIVAVYQFTDYRDKISYDRRQKFWTLLDQYLNRLPNRNQLICSGDFNCALQQQLPWSGTHGFRWQDRHQQGYQHRDHHRFHALLADQQLVALNTWNESKGPTYYHGDYAARIDFICTRLHACDGKSKDVAYLNTAEFVPINNAHHIPILATVKKIHVQYHVASVPKACNLDQRARCRQAQLQDLPQWHDLTASVCAAVTQLTESVWKHWSAFRRLQRVQQKQARQAKIRRFQDMCQELQHAANRHDAHGMFKIINQYTPKKSMSRIRLRTPDGHIADQYATHSMLVEYVQRTWQGPSDLPKFHEGPPGVPFDADQIRCAVLRLHPNKSVAMPFLPAIIWKGAPDQIATFLHETLQEWWGQYPPIIPQDWKDAWLYFIPKPGKPSNSPANLRPISLMETFGKLVMGLIADQLKLHLEKALCQFPQLGFLPQRGALDAISRVSQHCTLIRTLINANRRTVSRQMLMPPRHTVVGGIQMFLDLTRAFDCADRAILVEHLHELNTPHALLTIITHWHEGTRYHIVSPHNVTPVDVGLGLRQGCKIAPLLWLVYMSKLLHILVPLTGESWIRECLTLYADDVHVGCQFLTLQELDHHLQCMGHLLDCIERLKLTLSYQKTFVILAATGSTAKSALKGRVNHTPSKMMMVIPRGDGSKTELPLRSAVTYLGTTMSYGAYEMQTWKQRKRAGWAAFSRLKCWLQHRPISLAHRLYLWRTCIHTIITYGITATNVTVKHISWNHLPDLIDLIQRLQAVSADVPIEDDATSLQAEQRPPLPPAAAATSSTCKAETEDFHVIHQIFWPELKRMTQAAMIFYTSEQDILVPWQFTASQYIRSNDDEPQAKKLRQGPTAHKEPDPNQGQKAILNLVKLMAQVVIQHDKAIQLHQRQECFVLFVQSSPGSALTTLTQQTLEWKTKWAQELDHPKRPTLRTFLFRSLIVDLQQRVVKLSQSSPGQQLWDTAVQEGVIQADGSWPFQKWCHQSKKLITAHRKPAEMSRALKDLQFLIELLEENSHIQRFHGMKPQKAVVPWILQVSLREQDVWILLEFWAQSTLWSLVGVSMKMHSQTMSKPAQTLESLLNPRNGKSSGNLCYANASITSFVWASLSRHTFEYVDWGSSAEAFLFMLRSTDSPYAVDQQHWFQEIVAPWTAQDGQADSAEFTCWHVELGMQAGLLRAPELLCVHIDRLERNGSNLIQKLQTPVIFTGQIAVPVFVQQGIDCAWNQYYAVAAFAHYGEDNAGHYQALLRTTDPKGTADRSCWLHCDDCRRPIPCTEIPAGFHASVTCVWLCRADVMELHQWQQVVPQVSPLGGLMQMLAT</sequence>
<evidence type="ECO:0000313" key="6">
    <source>
        <dbReference type="Proteomes" id="UP001152797"/>
    </source>
</evidence>
<feature type="compositionally biased region" description="Basic and acidic residues" evidence="1">
    <location>
        <begin position="24"/>
        <end position="41"/>
    </location>
</feature>
<dbReference type="PANTHER" id="PTHR19446">
    <property type="entry name" value="REVERSE TRANSCRIPTASES"/>
    <property type="match status" value="1"/>
</dbReference>
<dbReference type="OrthoDB" id="406737at2759"/>
<evidence type="ECO:0000313" key="3">
    <source>
        <dbReference type="EMBL" id="CAI3974178.1"/>
    </source>
</evidence>
<feature type="compositionally biased region" description="Polar residues" evidence="1">
    <location>
        <begin position="84"/>
        <end position="95"/>
    </location>
</feature>
<dbReference type="InterPro" id="IPR000477">
    <property type="entry name" value="RT_dom"/>
</dbReference>
<proteinExistence type="predicted"/>
<dbReference type="EMBL" id="CAMXCT020000119">
    <property type="protein sequence ID" value="CAL1127553.1"/>
    <property type="molecule type" value="Genomic_DNA"/>
</dbReference>
<comment type="caution">
    <text evidence="3">The sequence shown here is derived from an EMBL/GenBank/DDBJ whole genome shotgun (WGS) entry which is preliminary data.</text>
</comment>
<evidence type="ECO:0000313" key="4">
    <source>
        <dbReference type="EMBL" id="CAL1127553.1"/>
    </source>
</evidence>
<name>A0A9P1FFE9_9DINO</name>
<reference evidence="4" key="2">
    <citation type="submission" date="2024-04" db="EMBL/GenBank/DDBJ databases">
        <authorList>
            <person name="Chen Y."/>
            <person name="Shah S."/>
            <person name="Dougan E. K."/>
            <person name="Thang M."/>
            <person name="Chan C."/>
        </authorList>
    </citation>
    <scope>NUCLEOTIDE SEQUENCE [LARGE SCALE GENOMIC DNA]</scope>
</reference>
<dbReference type="InterPro" id="IPR036691">
    <property type="entry name" value="Endo/exonu/phosph_ase_sf"/>
</dbReference>
<evidence type="ECO:0000313" key="5">
    <source>
        <dbReference type="EMBL" id="CAL4761490.1"/>
    </source>
</evidence>
<dbReference type="InterPro" id="IPR038765">
    <property type="entry name" value="Papain-like_cys_pep_sf"/>
</dbReference>
<feature type="compositionally biased region" description="Basic and acidic residues" evidence="1">
    <location>
        <begin position="1"/>
        <end position="11"/>
    </location>
</feature>
<gene>
    <name evidence="3" type="ORF">C1SCF055_LOCUS2602</name>
</gene>
<evidence type="ECO:0000259" key="2">
    <source>
        <dbReference type="PROSITE" id="PS50878"/>
    </source>
</evidence>
<keyword evidence="6" id="KW-1185">Reference proteome</keyword>
<organism evidence="3">
    <name type="scientific">Cladocopium goreaui</name>
    <dbReference type="NCBI Taxonomy" id="2562237"/>
    <lineage>
        <taxon>Eukaryota</taxon>
        <taxon>Sar</taxon>
        <taxon>Alveolata</taxon>
        <taxon>Dinophyceae</taxon>
        <taxon>Suessiales</taxon>
        <taxon>Symbiodiniaceae</taxon>
        <taxon>Cladocopium</taxon>
    </lineage>
</organism>
<accession>A0A9P1FFE9</accession>
<dbReference type="PROSITE" id="PS50878">
    <property type="entry name" value="RT_POL"/>
    <property type="match status" value="1"/>
</dbReference>
<feature type="region of interest" description="Disordered" evidence="1">
    <location>
        <begin position="1"/>
        <end position="41"/>
    </location>
</feature>
<dbReference type="Pfam" id="PF00443">
    <property type="entry name" value="UCH"/>
    <property type="match status" value="1"/>
</dbReference>
<dbReference type="InterPro" id="IPR001394">
    <property type="entry name" value="Peptidase_C19_UCH"/>
</dbReference>
<dbReference type="EMBL" id="CAMXCT010000119">
    <property type="protein sequence ID" value="CAI3974178.1"/>
    <property type="molecule type" value="Genomic_DNA"/>
</dbReference>
<dbReference type="GO" id="GO:0004843">
    <property type="term" value="F:cysteine-type deubiquitinase activity"/>
    <property type="evidence" value="ECO:0007669"/>
    <property type="project" value="InterPro"/>
</dbReference>
<feature type="compositionally biased region" description="Low complexity" evidence="1">
    <location>
        <begin position="96"/>
        <end position="113"/>
    </location>
</feature>
<feature type="domain" description="Reverse transcriptase" evidence="2">
    <location>
        <begin position="752"/>
        <end position="1062"/>
    </location>
</feature>
<dbReference type="Proteomes" id="UP001152797">
    <property type="component" value="Unassembled WGS sequence"/>
</dbReference>
<feature type="region of interest" description="Disordered" evidence="1">
    <location>
        <begin position="79"/>
        <end position="113"/>
    </location>
</feature>
<feature type="compositionally biased region" description="Basic and acidic residues" evidence="1">
    <location>
        <begin position="218"/>
        <end position="231"/>
    </location>
</feature>
<protein>
    <submittedName>
        <fullName evidence="5">LINE-1 retrotransposable element ORF2 protein (ORF2p)</fullName>
    </submittedName>
</protein>
<dbReference type="GO" id="GO:0016579">
    <property type="term" value="P:protein deubiquitination"/>
    <property type="evidence" value="ECO:0007669"/>
    <property type="project" value="InterPro"/>
</dbReference>
<dbReference type="EMBL" id="CAMXCT030000119">
    <property type="protein sequence ID" value="CAL4761490.1"/>
    <property type="molecule type" value="Genomic_DNA"/>
</dbReference>